<organism evidence="1 2">
    <name type="scientific">Yokenella regensburgei</name>
    <dbReference type="NCBI Taxonomy" id="158877"/>
    <lineage>
        <taxon>Bacteria</taxon>
        <taxon>Pseudomonadati</taxon>
        <taxon>Pseudomonadota</taxon>
        <taxon>Gammaproteobacteria</taxon>
        <taxon>Enterobacterales</taxon>
        <taxon>Enterobacteriaceae</taxon>
        <taxon>Yokenella</taxon>
    </lineage>
</organism>
<dbReference type="Proteomes" id="UP000267341">
    <property type="component" value="Unassembled WGS sequence"/>
</dbReference>
<proteinExistence type="predicted"/>
<evidence type="ECO:0000313" key="1">
    <source>
        <dbReference type="EMBL" id="RKR63613.1"/>
    </source>
</evidence>
<protein>
    <submittedName>
        <fullName evidence="1">Uncharacterized protein</fullName>
    </submittedName>
</protein>
<evidence type="ECO:0000313" key="2">
    <source>
        <dbReference type="Proteomes" id="UP000267341"/>
    </source>
</evidence>
<name>A0ABX9RYI1_9ENTR</name>
<keyword evidence="2" id="KW-1185">Reference proteome</keyword>
<gene>
    <name evidence="1" type="ORF">C7387_0274</name>
</gene>
<sequence length="73" mass="8477">MKEHPDKHIREAIRYAVFHGWVFIPAGRSAHCFGRLRCGISGHQEHMMSVWSTPGNTQNHARQITRLVDRCRP</sequence>
<reference evidence="1 2" key="1">
    <citation type="submission" date="2018-10" db="EMBL/GenBank/DDBJ databases">
        <title>Genomic Encyclopedia of Type Strains, Phase IV (KMG-IV): sequencing the most valuable type-strain genomes for metagenomic binning, comparative biology and taxonomic classification.</title>
        <authorList>
            <person name="Goeker M."/>
        </authorList>
    </citation>
    <scope>NUCLEOTIDE SEQUENCE [LARGE SCALE GENOMIC DNA]</scope>
    <source>
        <strain evidence="1 2">DSM 5079</strain>
    </source>
</reference>
<dbReference type="RefSeq" id="WP_120815881.1">
    <property type="nucleotide sequence ID" value="NZ_CP050811.1"/>
</dbReference>
<comment type="caution">
    <text evidence="1">The sequence shown here is derived from an EMBL/GenBank/DDBJ whole genome shotgun (WGS) entry which is preliminary data.</text>
</comment>
<dbReference type="EMBL" id="RBIZ01000003">
    <property type="protein sequence ID" value="RKR63613.1"/>
    <property type="molecule type" value="Genomic_DNA"/>
</dbReference>
<accession>A0ABX9RYI1</accession>